<dbReference type="EMBL" id="AZST01002070">
    <property type="protein sequence ID" value="KEP45228.1"/>
    <property type="molecule type" value="Genomic_DNA"/>
</dbReference>
<proteinExistence type="predicted"/>
<dbReference type="Pfam" id="PF12937">
    <property type="entry name" value="F-box-like"/>
    <property type="match status" value="1"/>
</dbReference>
<comment type="caution">
    <text evidence="2">The sequence shown here is derived from an EMBL/GenBank/DDBJ whole genome shotgun (WGS) entry which is preliminary data.</text>
</comment>
<evidence type="ECO:0000313" key="3">
    <source>
        <dbReference type="Proteomes" id="UP000027456"/>
    </source>
</evidence>
<dbReference type="InterPro" id="IPR001810">
    <property type="entry name" value="F-box_dom"/>
</dbReference>
<dbReference type="Proteomes" id="UP000027456">
    <property type="component" value="Unassembled WGS sequence"/>
</dbReference>
<keyword evidence="3" id="KW-1185">Reference proteome</keyword>
<dbReference type="AlphaFoldDB" id="A0A074RKL8"/>
<gene>
    <name evidence="2" type="ORF">V565_299970</name>
</gene>
<feature type="non-terminal residue" evidence="2">
    <location>
        <position position="162"/>
    </location>
</feature>
<reference evidence="2 3" key="1">
    <citation type="submission" date="2013-12" db="EMBL/GenBank/DDBJ databases">
        <authorList>
            <person name="Cubeta M."/>
            <person name="Pakala S."/>
            <person name="Fedorova N."/>
            <person name="Thomas E."/>
            <person name="Dean R."/>
            <person name="Jabaji S."/>
            <person name="Neate S."/>
            <person name="Toda T."/>
            <person name="Tavantzis S."/>
            <person name="Vilgalys R."/>
            <person name="Bharathan N."/>
            <person name="Pakala S."/>
            <person name="Losada L.S."/>
            <person name="Zafar N."/>
            <person name="Nierman W."/>
        </authorList>
    </citation>
    <scope>NUCLEOTIDE SEQUENCE [LARGE SCALE GENOMIC DNA]</scope>
    <source>
        <strain evidence="2 3">123E</strain>
    </source>
</reference>
<dbReference type="STRING" id="1423351.A0A074RKL8"/>
<dbReference type="HOGENOM" id="CLU_106399_0_0_1"/>
<evidence type="ECO:0000259" key="1">
    <source>
        <dbReference type="Pfam" id="PF12937"/>
    </source>
</evidence>
<dbReference type="Gene3D" id="1.20.1280.50">
    <property type="match status" value="1"/>
</dbReference>
<evidence type="ECO:0000313" key="2">
    <source>
        <dbReference type="EMBL" id="KEP45228.1"/>
    </source>
</evidence>
<name>A0A074RKL8_9AGAM</name>
<protein>
    <submittedName>
        <fullName evidence="2">F-box-like domain protein</fullName>
    </submittedName>
</protein>
<accession>A0A074RKL8</accession>
<sequence length="162" mass="18261">MLNELTAASEILLVALDRYSVACSVIQNSYTRGYKPQKVDPQLLPRLDAEIDFATSLELKLARAKAALNWSRNYSHTRATVNDIPPEVLAHIFHLVLDSQSCTKRNYFDIKIGMIYPAALSHVCSCWRSIALSTPTLWTHIDISTSTFLNQQCLDGLTQRHL</sequence>
<feature type="domain" description="F-box" evidence="1">
    <location>
        <begin position="82"/>
        <end position="143"/>
    </location>
</feature>
<organism evidence="2 3">
    <name type="scientific">Rhizoctonia solani 123E</name>
    <dbReference type="NCBI Taxonomy" id="1423351"/>
    <lineage>
        <taxon>Eukaryota</taxon>
        <taxon>Fungi</taxon>
        <taxon>Dikarya</taxon>
        <taxon>Basidiomycota</taxon>
        <taxon>Agaricomycotina</taxon>
        <taxon>Agaricomycetes</taxon>
        <taxon>Cantharellales</taxon>
        <taxon>Ceratobasidiaceae</taxon>
        <taxon>Rhizoctonia</taxon>
    </lineage>
</organism>
<dbReference type="SUPFAM" id="SSF81383">
    <property type="entry name" value="F-box domain"/>
    <property type="match status" value="1"/>
</dbReference>
<dbReference type="OrthoDB" id="3365698at2759"/>
<dbReference type="InterPro" id="IPR036047">
    <property type="entry name" value="F-box-like_dom_sf"/>
</dbReference>